<reference evidence="8 9" key="1">
    <citation type="submission" date="2020-04" db="EMBL/GenBank/DDBJ databases">
        <title>Ralstonia insidiosa genome sequencing and assembly.</title>
        <authorList>
            <person name="Martins R.C.R."/>
            <person name="Perdigao-Neto L.V."/>
            <person name="Levin A.S.S."/>
            <person name="Costa S.F."/>
        </authorList>
    </citation>
    <scope>NUCLEOTIDE SEQUENCE [LARGE SCALE GENOMIC DNA]</scope>
    <source>
        <strain evidence="8 9">5047</strain>
    </source>
</reference>
<comment type="subcellular location">
    <subcellularLocation>
        <location evidence="1">Membrane</location>
        <topology evidence="1">Single-pass membrane protein</topology>
    </subcellularLocation>
</comment>
<keyword evidence="4 7" id="KW-1133">Transmembrane helix</keyword>
<dbReference type="Pfam" id="PF03743">
    <property type="entry name" value="TrbI"/>
    <property type="match status" value="1"/>
</dbReference>
<gene>
    <name evidence="8" type="ORF">HGR00_18575</name>
</gene>
<keyword evidence="5 7" id="KW-0472">Membrane</keyword>
<evidence type="ECO:0000256" key="1">
    <source>
        <dbReference type="ARBA" id="ARBA00004167"/>
    </source>
</evidence>
<dbReference type="InterPro" id="IPR042217">
    <property type="entry name" value="T4SS_VirB10/TrbI"/>
</dbReference>
<evidence type="ECO:0000256" key="4">
    <source>
        <dbReference type="ARBA" id="ARBA00022989"/>
    </source>
</evidence>
<evidence type="ECO:0000256" key="2">
    <source>
        <dbReference type="ARBA" id="ARBA00010265"/>
    </source>
</evidence>
<dbReference type="GO" id="GO:0016020">
    <property type="term" value="C:membrane"/>
    <property type="evidence" value="ECO:0007669"/>
    <property type="project" value="UniProtKB-SubCell"/>
</dbReference>
<evidence type="ECO:0000256" key="7">
    <source>
        <dbReference type="SAM" id="Phobius"/>
    </source>
</evidence>
<evidence type="ECO:0008006" key="10">
    <source>
        <dbReference type="Google" id="ProtNLM"/>
    </source>
</evidence>
<dbReference type="CDD" id="cd16429">
    <property type="entry name" value="VirB10"/>
    <property type="match status" value="1"/>
</dbReference>
<dbReference type="AlphaFoldDB" id="A0A848P2Q6"/>
<feature type="transmembrane region" description="Helical" evidence="7">
    <location>
        <begin position="33"/>
        <end position="53"/>
    </location>
</feature>
<organism evidence="8 9">
    <name type="scientific">Ralstonia insidiosa</name>
    <dbReference type="NCBI Taxonomy" id="190721"/>
    <lineage>
        <taxon>Bacteria</taxon>
        <taxon>Pseudomonadati</taxon>
        <taxon>Pseudomonadota</taxon>
        <taxon>Betaproteobacteria</taxon>
        <taxon>Burkholderiales</taxon>
        <taxon>Burkholderiaceae</taxon>
        <taxon>Ralstonia</taxon>
    </lineage>
</organism>
<evidence type="ECO:0000256" key="6">
    <source>
        <dbReference type="SAM" id="MobiDB-lite"/>
    </source>
</evidence>
<evidence type="ECO:0000313" key="9">
    <source>
        <dbReference type="Proteomes" id="UP000575469"/>
    </source>
</evidence>
<sequence length="479" mass="48596">MAATTNDPFASPDTVQLKGKVTSLTRLSRKAKLLMSLVGVVGVIGIVAMIMTVGDEQPATTTGASGDAANGAKGKEVLMASADALGKDIPDGQAAAVADKLGVDAAPVGGVDVGHLQAASGVVVPRGAVGAASVPATQPTGNVPTVPAVNAGGVAGQPAGATGETREQAEARRAKDERDQKLRDARFAGIESGATGDPAALAAASLASMQAGGANDQISNAVARATAALDSMQGKGAAGPMGGGPFGAGAEQDDVNKQVRKETFLRDGGASSGSTYLQETLKKPLGKYEIKAGWNIPMVLECGINSDLPGQTCARVTENVYDTATGRHLLIPQQTKAIGTYDSRIAVGQSRLLIVWTRLIFPDGTSFVLQGMPGTDGAGNAGFDGDVNNHYAKIFLGAIMMSAISAGAQLSQPQQSQTGNAAPSAGQTLSASLGQQLGQVSSSMINRNMQVQPTITQAPGYRFNITVTKDLLFPAPFGK</sequence>
<accession>A0A848P2Q6</accession>
<name>A0A848P2Q6_9RALS</name>
<proteinExistence type="inferred from homology"/>
<comment type="similarity">
    <text evidence="2">Belongs to the TrbI/VirB10 family.</text>
</comment>
<feature type="region of interest" description="Disordered" evidence="6">
    <location>
        <begin position="154"/>
        <end position="180"/>
    </location>
</feature>
<dbReference type="RefSeq" id="WP_169340863.1">
    <property type="nucleotide sequence ID" value="NZ_JABBZM010000017.1"/>
</dbReference>
<feature type="compositionally biased region" description="Basic and acidic residues" evidence="6">
    <location>
        <begin position="164"/>
        <end position="180"/>
    </location>
</feature>
<comment type="caution">
    <text evidence="8">The sequence shown here is derived from an EMBL/GenBank/DDBJ whole genome shotgun (WGS) entry which is preliminary data.</text>
</comment>
<dbReference type="Gene3D" id="2.40.128.260">
    <property type="entry name" value="Type IV secretion system, VirB10/TraB/TrbI"/>
    <property type="match status" value="1"/>
</dbReference>
<dbReference type="Proteomes" id="UP000575469">
    <property type="component" value="Unassembled WGS sequence"/>
</dbReference>
<evidence type="ECO:0000256" key="5">
    <source>
        <dbReference type="ARBA" id="ARBA00023136"/>
    </source>
</evidence>
<dbReference type="InterPro" id="IPR005498">
    <property type="entry name" value="T4SS_VirB10/TraB/TrbI"/>
</dbReference>
<dbReference type="EMBL" id="JABBZM010000017">
    <property type="protein sequence ID" value="NMV39920.1"/>
    <property type="molecule type" value="Genomic_DNA"/>
</dbReference>
<evidence type="ECO:0000256" key="3">
    <source>
        <dbReference type="ARBA" id="ARBA00022692"/>
    </source>
</evidence>
<evidence type="ECO:0000313" key="8">
    <source>
        <dbReference type="EMBL" id="NMV39920.1"/>
    </source>
</evidence>
<keyword evidence="3 7" id="KW-0812">Transmembrane</keyword>
<protein>
    <recommendedName>
        <fullName evidence="10">Conjugal transfer protein TrbI</fullName>
    </recommendedName>
</protein>